<protein>
    <submittedName>
        <fullName evidence="2">Tonb-dependent receptor beta-barrel</fullName>
    </submittedName>
</protein>
<accession>A0A1C7PDX7</accession>
<reference evidence="3" key="1">
    <citation type="submission" date="2016-09" db="EMBL/GenBank/DDBJ databases">
        <authorList>
            <person name="Koehorst J."/>
        </authorList>
    </citation>
    <scope>NUCLEOTIDE SEQUENCE [LARGE SCALE GENOMIC DNA]</scope>
</reference>
<proteinExistence type="predicted"/>
<dbReference type="STRING" id="1679444.PYTT_2062"/>
<evidence type="ECO:0000256" key="1">
    <source>
        <dbReference type="SAM" id="SignalP"/>
    </source>
</evidence>
<dbReference type="AlphaFoldDB" id="A0A1C7PDX7"/>
<dbReference type="OrthoDB" id="198185at2"/>
<dbReference type="RefSeq" id="WP_067773151.1">
    <property type="nucleotide sequence ID" value="NZ_LIGX01000009.1"/>
</dbReference>
<dbReference type="EMBL" id="LT629973">
    <property type="protein sequence ID" value="SEH95726.1"/>
    <property type="molecule type" value="Genomic_DNA"/>
</dbReference>
<evidence type="ECO:0000313" key="3">
    <source>
        <dbReference type="Proteomes" id="UP000176204"/>
    </source>
</evidence>
<dbReference type="SUPFAM" id="SSF56935">
    <property type="entry name" value="Porins"/>
    <property type="match status" value="1"/>
</dbReference>
<feature type="signal peptide" evidence="1">
    <location>
        <begin position="1"/>
        <end position="22"/>
    </location>
</feature>
<keyword evidence="2" id="KW-0675">Receptor</keyword>
<dbReference type="KEGG" id="agl:PYTT_2062"/>
<sequence>MIRQHTKYISLLLACCASGALANENLIAPPMQAAGITQTSVEENGPAYSLTTGWTSKYVTEGIDCIPGSSIWEVAPSVAYKNWTLSAWYASGVSQSYEELDLVLSYTFKNGDWTFTPWYEHQIYFTPDYNVANPAFTVGYALNDWLTVGADAQWKIEHQVMEGYYDLFIQATWTPIENLTITPLVRFGYNSGYNLSAGDGANCIDYSMKATYALTDNLSVSALIYYTQAATVLRRANLGNEFVYGAYINLNF</sequence>
<gene>
    <name evidence="2" type="ORF">PYTT_2062</name>
</gene>
<evidence type="ECO:0000313" key="2">
    <source>
        <dbReference type="EMBL" id="SEH95726.1"/>
    </source>
</evidence>
<keyword evidence="1" id="KW-0732">Signal</keyword>
<name>A0A1C7PDX7_9BACT</name>
<organism evidence="2 3">
    <name type="scientific">Akkermansia glycaniphila</name>
    <dbReference type="NCBI Taxonomy" id="1679444"/>
    <lineage>
        <taxon>Bacteria</taxon>
        <taxon>Pseudomonadati</taxon>
        <taxon>Verrucomicrobiota</taxon>
        <taxon>Verrucomicrobiia</taxon>
        <taxon>Verrucomicrobiales</taxon>
        <taxon>Akkermansiaceae</taxon>
        <taxon>Akkermansia</taxon>
    </lineage>
</organism>
<dbReference type="Proteomes" id="UP000176204">
    <property type="component" value="Chromosome I"/>
</dbReference>
<keyword evidence="3" id="KW-1185">Reference proteome</keyword>
<feature type="chain" id="PRO_5014266537" evidence="1">
    <location>
        <begin position="23"/>
        <end position="252"/>
    </location>
</feature>